<accession>A0A369QR75</accession>
<dbReference type="InterPro" id="IPR036465">
    <property type="entry name" value="vWFA_dom_sf"/>
</dbReference>
<dbReference type="PANTHER" id="PTHR10579:SF43">
    <property type="entry name" value="ZINC FINGER (C3HC4-TYPE RING FINGER) FAMILY PROTEIN"/>
    <property type="match status" value="1"/>
</dbReference>
<dbReference type="SUPFAM" id="SSF53300">
    <property type="entry name" value="vWA-like"/>
    <property type="match status" value="1"/>
</dbReference>
<feature type="signal peptide" evidence="1">
    <location>
        <begin position="1"/>
        <end position="23"/>
    </location>
</feature>
<dbReference type="PANTHER" id="PTHR10579">
    <property type="entry name" value="CALCIUM-ACTIVATED CHLORIDE CHANNEL REGULATOR"/>
    <property type="match status" value="1"/>
</dbReference>
<evidence type="ECO:0000313" key="4">
    <source>
        <dbReference type="Proteomes" id="UP000253919"/>
    </source>
</evidence>
<keyword evidence="4" id="KW-1185">Reference proteome</keyword>
<dbReference type="RefSeq" id="WP_115374760.1">
    <property type="nucleotide sequence ID" value="NZ_QASA01000001.1"/>
</dbReference>
<evidence type="ECO:0000259" key="2">
    <source>
        <dbReference type="PROSITE" id="PS50234"/>
    </source>
</evidence>
<dbReference type="CDD" id="cd01465">
    <property type="entry name" value="vWA_subgroup"/>
    <property type="match status" value="1"/>
</dbReference>
<dbReference type="InterPro" id="IPR022156">
    <property type="entry name" value="Uncharacterised_YfbK_N"/>
</dbReference>
<dbReference type="Gene3D" id="2.60.40.1120">
    <property type="entry name" value="Carboxypeptidase-like, regulatory domain"/>
    <property type="match status" value="1"/>
</dbReference>
<feature type="chain" id="PRO_5017033956" description="VWFA domain-containing protein" evidence="1">
    <location>
        <begin position="24"/>
        <end position="633"/>
    </location>
</feature>
<dbReference type="SUPFAM" id="SSF49464">
    <property type="entry name" value="Carboxypeptidase regulatory domain-like"/>
    <property type="match status" value="1"/>
</dbReference>
<keyword evidence="1" id="KW-0732">Signal</keyword>
<evidence type="ECO:0000313" key="3">
    <source>
        <dbReference type="EMBL" id="RDC65806.1"/>
    </source>
</evidence>
<dbReference type="Pfam" id="PF12450">
    <property type="entry name" value="vWF_A"/>
    <property type="match status" value="1"/>
</dbReference>
<gene>
    <name evidence="3" type="ORF">AHMF7616_04436</name>
</gene>
<dbReference type="Pfam" id="PF00092">
    <property type="entry name" value="VWA"/>
    <property type="match status" value="1"/>
</dbReference>
<dbReference type="EMBL" id="QASA01000001">
    <property type="protein sequence ID" value="RDC65806.1"/>
    <property type="molecule type" value="Genomic_DNA"/>
</dbReference>
<dbReference type="Proteomes" id="UP000253919">
    <property type="component" value="Unassembled WGS sequence"/>
</dbReference>
<dbReference type="SMART" id="SM00327">
    <property type="entry name" value="VWA"/>
    <property type="match status" value="1"/>
</dbReference>
<dbReference type="InterPro" id="IPR051266">
    <property type="entry name" value="CLCR"/>
</dbReference>
<dbReference type="OrthoDB" id="9805121at2"/>
<proteinExistence type="predicted"/>
<feature type="domain" description="VWFA" evidence="2">
    <location>
        <begin position="261"/>
        <end position="439"/>
    </location>
</feature>
<dbReference type="AlphaFoldDB" id="A0A369QR75"/>
<organism evidence="3 4">
    <name type="scientific">Adhaeribacter pallidiroseus</name>
    <dbReference type="NCBI Taxonomy" id="2072847"/>
    <lineage>
        <taxon>Bacteria</taxon>
        <taxon>Pseudomonadati</taxon>
        <taxon>Bacteroidota</taxon>
        <taxon>Cytophagia</taxon>
        <taxon>Cytophagales</taxon>
        <taxon>Hymenobacteraceae</taxon>
        <taxon>Adhaeribacter</taxon>
    </lineage>
</organism>
<reference evidence="3 4" key="1">
    <citation type="submission" date="2018-04" db="EMBL/GenBank/DDBJ databases">
        <title>Adhaeribacter sp. HMF7616 genome sequencing and assembly.</title>
        <authorList>
            <person name="Kang H."/>
            <person name="Kang J."/>
            <person name="Cha I."/>
            <person name="Kim H."/>
            <person name="Joh K."/>
        </authorList>
    </citation>
    <scope>NUCLEOTIDE SEQUENCE [LARGE SCALE GENOMIC DNA]</scope>
    <source>
        <strain evidence="3 4">HMF7616</strain>
    </source>
</reference>
<dbReference type="Pfam" id="PF12034">
    <property type="entry name" value="YfbK_C"/>
    <property type="match status" value="1"/>
</dbReference>
<dbReference type="Pfam" id="PF13715">
    <property type="entry name" value="CarbopepD_reg_2"/>
    <property type="match status" value="1"/>
</dbReference>
<dbReference type="InterPro" id="IPR002035">
    <property type="entry name" value="VWF_A"/>
</dbReference>
<comment type="caution">
    <text evidence="3">The sequence shown here is derived from an EMBL/GenBank/DDBJ whole genome shotgun (WGS) entry which is preliminary data.</text>
</comment>
<protein>
    <recommendedName>
        <fullName evidence="2">VWFA domain-containing protein</fullName>
    </recommendedName>
</protein>
<sequence>MKNYCSLLALFFLLTAFSHLGLARTIAGQVTDAATNQPLPGVAVQAKGTSLNTVTDTSGNFKLKVPDTTQTLTFSFIGYTSQEVKLHASGNIQVALKPDNHALQEVVVTGYNNTQRLAGKVAGVVSGVRIGGNVSRETRMSAPRDYYPRAPFNTEEYDRIEDNNFLAAKRHPLSTFSIDVDAASYSNVRRFLNNGQKPPKDAVRIEEMVNYFKYDYPQPKAEDPFAVITELAACPWNPDNQLLHIALQGKNIATDNLPPANLVFLIDVSGSMDSPDKLPLVIAGFKLLINQLRPQDKVAITVYAGSAGLVLPPTAGNQKEVILAALDKLQAGGSTAGGEGIKLAYNVAQEHFLKNNNNRVILATDGDFNVGVSSTSELERLIEEKRESGVFLTVLGFGTGNIKDSRMEKLADKGNGNYAYVDNIQEAKKVFVNEFGGTLFTITKDVKLQLEFNPTHVKAYRLIGYENRQLADEDFKNDKKDAGDLGAGHTVTALYEIVPANSKKNVPEADALKYQSVKNTDKNNFNGELLTLKLRYKTPTGNTSKLLEHVVTPTPTANPSENLRFAAAVAEFGMLLRASEHKGQATYAGVLHLAENAKGTDAEGYRAEFVRLVKTTQLLDSPVTEVKGKPEKD</sequence>
<dbReference type="InterPro" id="IPR021908">
    <property type="entry name" value="YfbK_C"/>
</dbReference>
<dbReference type="Gene3D" id="3.40.50.410">
    <property type="entry name" value="von Willebrand factor, type A domain"/>
    <property type="match status" value="1"/>
</dbReference>
<evidence type="ECO:0000256" key="1">
    <source>
        <dbReference type="SAM" id="SignalP"/>
    </source>
</evidence>
<dbReference type="PROSITE" id="PS50234">
    <property type="entry name" value="VWFA"/>
    <property type="match status" value="1"/>
</dbReference>
<dbReference type="InterPro" id="IPR008969">
    <property type="entry name" value="CarboxyPept-like_regulatory"/>
</dbReference>
<name>A0A369QR75_9BACT</name>